<accession>A0A0X3TXE2</accession>
<proteinExistence type="predicted"/>
<dbReference type="EMBL" id="LQBQ01000012">
    <property type="protein sequence ID" value="KUJ80329.1"/>
    <property type="molecule type" value="Genomic_DNA"/>
</dbReference>
<dbReference type="Proteomes" id="UP000053791">
    <property type="component" value="Unassembled WGS sequence"/>
</dbReference>
<name>A0A0X3TXE2_9RHOB</name>
<evidence type="ECO:0000313" key="2">
    <source>
        <dbReference type="Proteomes" id="UP000053791"/>
    </source>
</evidence>
<dbReference type="RefSeq" id="WP_068345471.1">
    <property type="nucleotide sequence ID" value="NZ_LQBQ01000012.1"/>
</dbReference>
<dbReference type="Pfam" id="PF06299">
    <property type="entry name" value="DUF1045"/>
    <property type="match status" value="1"/>
</dbReference>
<keyword evidence="2" id="KW-1185">Reference proteome</keyword>
<protein>
    <submittedName>
        <fullName evidence="1">Phosphonate metabolism protein</fullName>
    </submittedName>
</protein>
<dbReference type="InterPro" id="IPR009389">
    <property type="entry name" value="DUF1045"/>
</dbReference>
<dbReference type="Gene3D" id="3.90.1140.10">
    <property type="entry name" value="Cyclic phosphodiesterase"/>
    <property type="match status" value="1"/>
</dbReference>
<gene>
    <name evidence="1" type="ORF">AVO45_04520</name>
</gene>
<evidence type="ECO:0000313" key="1">
    <source>
        <dbReference type="EMBL" id="KUJ80329.1"/>
    </source>
</evidence>
<dbReference type="PIRSF" id="PIRSF033328">
    <property type="entry name" value="Phest_Mll4975"/>
    <property type="match status" value="1"/>
</dbReference>
<dbReference type="OrthoDB" id="4954742at2"/>
<dbReference type="NCBIfam" id="TIGR03223">
    <property type="entry name" value="Phn_opern_protn"/>
    <property type="match status" value="1"/>
</dbReference>
<dbReference type="AlphaFoldDB" id="A0A0X3TXE2"/>
<dbReference type="STRING" id="1685379.AVO45_04520"/>
<organism evidence="1 2">
    <name type="scientific">Ruegeria marisrubri</name>
    <dbReference type="NCBI Taxonomy" id="1685379"/>
    <lineage>
        <taxon>Bacteria</taxon>
        <taxon>Pseudomonadati</taxon>
        <taxon>Pseudomonadota</taxon>
        <taxon>Alphaproteobacteria</taxon>
        <taxon>Rhodobacterales</taxon>
        <taxon>Roseobacteraceae</taxon>
        <taxon>Ruegeria</taxon>
    </lineage>
</organism>
<sequence length="227" mass="25105">MNFTRYAIYYAPPSDADWARFGAAWLGWDMEAGAEVAHPDIAGLDVSAITEAPRRYGLHGTLKPPFRLADGQSLNTLQEACAALAATRCAAALERLEIGRLGRFLALLPRGNTDGLNALAAACVTELDKFRAPLGQSELDRRRAKGLPPTQEQNLMTWGYPYVLDQFRFHITLTGRLEKSTLAKAMNLLQERLGPLLPEPFVIRDLALVGEDEEGRFHLIRRFTLGG</sequence>
<comment type="caution">
    <text evidence="1">The sequence shown here is derived from an EMBL/GenBank/DDBJ whole genome shotgun (WGS) entry which is preliminary data.</text>
</comment>
<reference evidence="1 2" key="1">
    <citation type="submission" date="2015-12" db="EMBL/GenBank/DDBJ databases">
        <authorList>
            <person name="Shamseldin A."/>
            <person name="Moawad H."/>
            <person name="Abd El-Rahim W.M."/>
            <person name="Sadowsky M.J."/>
        </authorList>
    </citation>
    <scope>NUCLEOTIDE SEQUENCE [LARGE SCALE GENOMIC DNA]</scope>
    <source>
        <strain evidence="1 2">ZGT118</strain>
    </source>
</reference>